<proteinExistence type="predicted"/>
<accession>A0ACC0SPM1</accession>
<organism evidence="1 2">
    <name type="scientific">Populus trichocarpa</name>
    <name type="common">Western balsam poplar</name>
    <name type="synonym">Populus balsamifera subsp. trichocarpa</name>
    <dbReference type="NCBI Taxonomy" id="3694"/>
    <lineage>
        <taxon>Eukaryota</taxon>
        <taxon>Viridiplantae</taxon>
        <taxon>Streptophyta</taxon>
        <taxon>Embryophyta</taxon>
        <taxon>Tracheophyta</taxon>
        <taxon>Spermatophyta</taxon>
        <taxon>Magnoliopsida</taxon>
        <taxon>eudicotyledons</taxon>
        <taxon>Gunneridae</taxon>
        <taxon>Pentapetalae</taxon>
        <taxon>rosids</taxon>
        <taxon>fabids</taxon>
        <taxon>Malpighiales</taxon>
        <taxon>Salicaceae</taxon>
        <taxon>Saliceae</taxon>
        <taxon>Populus</taxon>
    </lineage>
</organism>
<protein>
    <submittedName>
        <fullName evidence="1">Uncharacterized protein</fullName>
    </submittedName>
</protein>
<sequence>MFRYQLIGQRFLHQLQNHHPRSIIPPVQSTISTGKTSPALTSATGGISGPTVVDREFLLPRLLLQVCWQY</sequence>
<comment type="caution">
    <text evidence="1">The sequence shown here is derived from an EMBL/GenBank/DDBJ whole genome shotgun (WGS) entry which is preliminary data.</text>
</comment>
<evidence type="ECO:0000313" key="2">
    <source>
        <dbReference type="Proteomes" id="UP000006729"/>
    </source>
</evidence>
<keyword evidence="2" id="KW-1185">Reference proteome</keyword>
<reference evidence="1 2" key="1">
    <citation type="journal article" date="2006" name="Science">
        <title>The genome of black cottonwood, Populus trichocarpa (Torr. &amp; Gray).</title>
        <authorList>
            <person name="Tuskan G.A."/>
            <person name="Difazio S."/>
            <person name="Jansson S."/>
            <person name="Bohlmann J."/>
            <person name="Grigoriev I."/>
            <person name="Hellsten U."/>
            <person name="Putnam N."/>
            <person name="Ralph S."/>
            <person name="Rombauts S."/>
            <person name="Salamov A."/>
            <person name="Schein J."/>
            <person name="Sterck L."/>
            <person name="Aerts A."/>
            <person name="Bhalerao R.R."/>
            <person name="Bhalerao R.P."/>
            <person name="Blaudez D."/>
            <person name="Boerjan W."/>
            <person name="Brun A."/>
            <person name="Brunner A."/>
            <person name="Busov V."/>
            <person name="Campbell M."/>
            <person name="Carlson J."/>
            <person name="Chalot M."/>
            <person name="Chapman J."/>
            <person name="Chen G.L."/>
            <person name="Cooper D."/>
            <person name="Coutinho P.M."/>
            <person name="Couturier J."/>
            <person name="Covert S."/>
            <person name="Cronk Q."/>
            <person name="Cunningham R."/>
            <person name="Davis J."/>
            <person name="Degroeve S."/>
            <person name="Dejardin A."/>
            <person name="Depamphilis C."/>
            <person name="Detter J."/>
            <person name="Dirks B."/>
            <person name="Dubchak I."/>
            <person name="Duplessis S."/>
            <person name="Ehlting J."/>
            <person name="Ellis B."/>
            <person name="Gendler K."/>
            <person name="Goodstein D."/>
            <person name="Gribskov M."/>
            <person name="Grimwood J."/>
            <person name="Groover A."/>
            <person name="Gunter L."/>
            <person name="Hamberger B."/>
            <person name="Heinze B."/>
            <person name="Helariutta Y."/>
            <person name="Henrissat B."/>
            <person name="Holligan D."/>
            <person name="Holt R."/>
            <person name="Huang W."/>
            <person name="Islam-Faridi N."/>
            <person name="Jones S."/>
            <person name="Jones-Rhoades M."/>
            <person name="Jorgensen R."/>
            <person name="Joshi C."/>
            <person name="Kangasjarvi J."/>
            <person name="Karlsson J."/>
            <person name="Kelleher C."/>
            <person name="Kirkpatrick R."/>
            <person name="Kirst M."/>
            <person name="Kohler A."/>
            <person name="Kalluri U."/>
            <person name="Larimer F."/>
            <person name="Leebens-Mack J."/>
            <person name="Leple J.C."/>
            <person name="Locascio P."/>
            <person name="Lou Y."/>
            <person name="Lucas S."/>
            <person name="Martin F."/>
            <person name="Montanini B."/>
            <person name="Napoli C."/>
            <person name="Nelson D.R."/>
            <person name="Nelson C."/>
            <person name="Nieminen K."/>
            <person name="Nilsson O."/>
            <person name="Pereda V."/>
            <person name="Peter G."/>
            <person name="Philippe R."/>
            <person name="Pilate G."/>
            <person name="Poliakov A."/>
            <person name="Razumovskaya J."/>
            <person name="Richardson P."/>
            <person name="Rinaldi C."/>
            <person name="Ritland K."/>
            <person name="Rouze P."/>
            <person name="Ryaboy D."/>
            <person name="Schmutz J."/>
            <person name="Schrader J."/>
            <person name="Segerman B."/>
            <person name="Shin H."/>
            <person name="Siddiqui A."/>
            <person name="Sterky F."/>
            <person name="Terry A."/>
            <person name="Tsai C.J."/>
            <person name="Uberbacher E."/>
            <person name="Unneberg P."/>
            <person name="Vahala J."/>
            <person name="Wall K."/>
            <person name="Wessler S."/>
            <person name="Yang G."/>
            <person name="Yin T."/>
            <person name="Douglas C."/>
            <person name="Marra M."/>
            <person name="Sandberg G."/>
            <person name="Van de Peer Y."/>
            <person name="Rokhsar D."/>
        </authorList>
    </citation>
    <scope>NUCLEOTIDE SEQUENCE [LARGE SCALE GENOMIC DNA]</scope>
    <source>
        <strain evidence="2">cv. Nisqually</strain>
    </source>
</reference>
<gene>
    <name evidence="1" type="ORF">POPTR_007G053750v4</name>
</gene>
<dbReference type="EMBL" id="CM009296">
    <property type="protein sequence ID" value="KAI9391169.1"/>
    <property type="molecule type" value="Genomic_DNA"/>
</dbReference>
<dbReference type="Proteomes" id="UP000006729">
    <property type="component" value="Chromosome 7"/>
</dbReference>
<name>A0ACC0SPM1_POPTR</name>
<evidence type="ECO:0000313" key="1">
    <source>
        <dbReference type="EMBL" id="KAI9391169.1"/>
    </source>
</evidence>